<evidence type="ECO:0000313" key="3">
    <source>
        <dbReference type="Proteomes" id="UP000244855"/>
    </source>
</evidence>
<dbReference type="EMBL" id="KZ805469">
    <property type="protein sequence ID" value="PVH96275.1"/>
    <property type="molecule type" value="Genomic_DNA"/>
</dbReference>
<feature type="compositionally biased region" description="Basic residues" evidence="1">
    <location>
        <begin position="36"/>
        <end position="45"/>
    </location>
</feature>
<gene>
    <name evidence="2" type="ORF">DM02DRAFT_535640</name>
</gene>
<keyword evidence="3" id="KW-1185">Reference proteome</keyword>
<feature type="region of interest" description="Disordered" evidence="1">
    <location>
        <begin position="22"/>
        <end position="84"/>
    </location>
</feature>
<feature type="compositionally biased region" description="Basic and acidic residues" evidence="1">
    <location>
        <begin position="22"/>
        <end position="35"/>
    </location>
</feature>
<dbReference type="AlphaFoldDB" id="A0A2V1DE33"/>
<accession>A0A2V1DE33</accession>
<dbReference type="Proteomes" id="UP000244855">
    <property type="component" value="Unassembled WGS sequence"/>
</dbReference>
<reference evidence="2 3" key="1">
    <citation type="journal article" date="2018" name="Sci. Rep.">
        <title>Comparative genomics provides insights into the lifestyle and reveals functional heterogeneity of dark septate endophytic fungi.</title>
        <authorList>
            <person name="Knapp D.G."/>
            <person name="Nemeth J.B."/>
            <person name="Barry K."/>
            <person name="Hainaut M."/>
            <person name="Henrissat B."/>
            <person name="Johnson J."/>
            <person name="Kuo A."/>
            <person name="Lim J.H.P."/>
            <person name="Lipzen A."/>
            <person name="Nolan M."/>
            <person name="Ohm R.A."/>
            <person name="Tamas L."/>
            <person name="Grigoriev I.V."/>
            <person name="Spatafora J.W."/>
            <person name="Nagy L.G."/>
            <person name="Kovacs G.M."/>
        </authorList>
    </citation>
    <scope>NUCLEOTIDE SEQUENCE [LARGE SCALE GENOMIC DNA]</scope>
    <source>
        <strain evidence="2 3">DSE2036</strain>
    </source>
</reference>
<evidence type="ECO:0000313" key="2">
    <source>
        <dbReference type="EMBL" id="PVH96275.1"/>
    </source>
</evidence>
<evidence type="ECO:0000256" key="1">
    <source>
        <dbReference type="SAM" id="MobiDB-lite"/>
    </source>
</evidence>
<feature type="non-terminal residue" evidence="2">
    <location>
        <position position="1"/>
    </location>
</feature>
<name>A0A2V1DE33_9PLEO</name>
<proteinExistence type="predicted"/>
<sequence>RLTKLVVLGIAKVMSYKDLIAVREKRGKQDAAKEKGKGKRSRKRKTADGTVESGVEDSEQQKRTRKRQSATDEEPKDNKDHELY</sequence>
<organism evidence="2 3">
    <name type="scientific">Periconia macrospinosa</name>
    <dbReference type="NCBI Taxonomy" id="97972"/>
    <lineage>
        <taxon>Eukaryota</taxon>
        <taxon>Fungi</taxon>
        <taxon>Dikarya</taxon>
        <taxon>Ascomycota</taxon>
        <taxon>Pezizomycotina</taxon>
        <taxon>Dothideomycetes</taxon>
        <taxon>Pleosporomycetidae</taxon>
        <taxon>Pleosporales</taxon>
        <taxon>Massarineae</taxon>
        <taxon>Periconiaceae</taxon>
        <taxon>Periconia</taxon>
    </lineage>
</organism>
<protein>
    <submittedName>
        <fullName evidence="2">Uncharacterized protein</fullName>
    </submittedName>
</protein>